<feature type="region of interest" description="Disordered" evidence="1">
    <location>
        <begin position="280"/>
        <end position="301"/>
    </location>
</feature>
<evidence type="ECO:0008006" key="5">
    <source>
        <dbReference type="Google" id="ProtNLM"/>
    </source>
</evidence>
<reference evidence="3 4" key="1">
    <citation type="submission" date="2017-07" db="EMBL/GenBank/DDBJ databases">
        <title>Leptospira spp. isolated from tropical soils.</title>
        <authorList>
            <person name="Thibeaux R."/>
            <person name="Iraola G."/>
            <person name="Ferres I."/>
            <person name="Bierque E."/>
            <person name="Girault D."/>
            <person name="Soupe-Gilbert M.-E."/>
            <person name="Picardeau M."/>
            <person name="Goarant C."/>
        </authorList>
    </citation>
    <scope>NUCLEOTIDE SEQUENCE [LARGE SCALE GENOMIC DNA]</scope>
    <source>
        <strain evidence="3 4">JW2-C-B1</strain>
    </source>
</reference>
<feature type="transmembrane region" description="Helical" evidence="2">
    <location>
        <begin position="60"/>
        <end position="78"/>
    </location>
</feature>
<feature type="compositionally biased region" description="Polar residues" evidence="1">
    <location>
        <begin position="285"/>
        <end position="301"/>
    </location>
</feature>
<comment type="caution">
    <text evidence="3">The sequence shown here is derived from an EMBL/GenBank/DDBJ whole genome shotgun (WGS) entry which is preliminary data.</text>
</comment>
<name>A0ABX4N834_9LEPT</name>
<evidence type="ECO:0000256" key="1">
    <source>
        <dbReference type="SAM" id="MobiDB-lite"/>
    </source>
</evidence>
<dbReference type="RefSeq" id="WP_100738513.1">
    <property type="nucleotide sequence ID" value="NZ_NPDO01000012.1"/>
</dbReference>
<dbReference type="Proteomes" id="UP000231919">
    <property type="component" value="Unassembled WGS sequence"/>
</dbReference>
<keyword evidence="2" id="KW-0472">Membrane</keyword>
<keyword evidence="4" id="KW-1185">Reference proteome</keyword>
<organism evidence="3 4">
    <name type="scientific">Leptospira kmetyi</name>
    <dbReference type="NCBI Taxonomy" id="408139"/>
    <lineage>
        <taxon>Bacteria</taxon>
        <taxon>Pseudomonadati</taxon>
        <taxon>Spirochaetota</taxon>
        <taxon>Spirochaetia</taxon>
        <taxon>Leptospirales</taxon>
        <taxon>Leptospiraceae</taxon>
        <taxon>Leptospira</taxon>
    </lineage>
</organism>
<proteinExistence type="predicted"/>
<keyword evidence="2" id="KW-0812">Transmembrane</keyword>
<keyword evidence="2" id="KW-1133">Transmembrane helix</keyword>
<gene>
    <name evidence="3" type="ORF">CH378_12510</name>
</gene>
<accession>A0ABX4N834</accession>
<evidence type="ECO:0000313" key="4">
    <source>
        <dbReference type="Proteomes" id="UP000231919"/>
    </source>
</evidence>
<evidence type="ECO:0000313" key="3">
    <source>
        <dbReference type="EMBL" id="PJZ29501.1"/>
    </source>
</evidence>
<feature type="transmembrane region" description="Helical" evidence="2">
    <location>
        <begin position="21"/>
        <end position="40"/>
    </location>
</feature>
<protein>
    <recommendedName>
        <fullName evidence="5">DUF3137 domain-containing protein</fullName>
    </recommendedName>
</protein>
<sequence length="301" mass="35341">MTELKNLEEKLNSNLNRTSTVRFASWSIFIFFWIFSLWTIVQQTTWLHNIQIFTYISLNYYLVFFGLLASYVIIFPIAKYADKRRITSNIILESENEEQERILEYCNIINKRLITTKKCLLVDSSKSAYYKYSAGASELLDTTQFRYKTNSAYRISSKTAHYSLETDSLQITLIGSVVLVFNWRSRKFSAHQSIHLYGSLERFHFIWDEKIPADSQILEYQWKYTNKNGKPDQRFKDNYQVPILLFWSFELETNDGIIQILLSDSSIGKDVTNVMESLKEEMGPNKTSNIDFQENNDGQKA</sequence>
<evidence type="ECO:0000256" key="2">
    <source>
        <dbReference type="SAM" id="Phobius"/>
    </source>
</evidence>
<dbReference type="EMBL" id="NPDP01000021">
    <property type="protein sequence ID" value="PJZ29501.1"/>
    <property type="molecule type" value="Genomic_DNA"/>
</dbReference>